<gene>
    <name evidence="7" type="ORF">acsn021_08190</name>
</gene>
<dbReference type="InterPro" id="IPR051313">
    <property type="entry name" value="Bact_iron-sidero_bind"/>
</dbReference>
<keyword evidence="3" id="KW-0813">Transport</keyword>
<dbReference type="EMBL" id="AP023367">
    <property type="protein sequence ID" value="BCJ93250.1"/>
    <property type="molecule type" value="Genomic_DNA"/>
</dbReference>
<sequence>MKKVSIIKRISIISSLLFMLVILSACKSASSRDSGTGTDTVVIEKADDTKSDSKIEDTETTEQEGTGTRIVSTPNGDIEVPNHPKRIAVQYIIGDVIELGVIPVGISEVYEGAAYSELVTETEDLGHHAEWDPESLMELEPDLILVIVQEDVDKFSKIAPTVCIAYDELSMEERISLIGDLLNKKDEAANAINEYYANLEKAKKKLTEAGFQEYTISIFEGGLSNMTVMGDKFGTGAIAYKSLGLKAPEKVQSDIIEKDGFRESVSFEVLTEFAGDFIIRNSYEGMDDLTQNEIWNSIPAIKNNRFINMEFGLSFYTDIYSANAQINFVTEALINAVNESK</sequence>
<evidence type="ECO:0000313" key="8">
    <source>
        <dbReference type="Proteomes" id="UP000515561"/>
    </source>
</evidence>
<dbReference type="PROSITE" id="PS51257">
    <property type="entry name" value="PROKAR_LIPOPROTEIN"/>
    <property type="match status" value="1"/>
</dbReference>
<organism evidence="7 8">
    <name type="scientific">Anaerocolumna cellulosilytica</name>
    <dbReference type="NCBI Taxonomy" id="433286"/>
    <lineage>
        <taxon>Bacteria</taxon>
        <taxon>Bacillati</taxon>
        <taxon>Bacillota</taxon>
        <taxon>Clostridia</taxon>
        <taxon>Lachnospirales</taxon>
        <taxon>Lachnospiraceae</taxon>
        <taxon>Anaerocolumna</taxon>
    </lineage>
</organism>
<evidence type="ECO:0000256" key="2">
    <source>
        <dbReference type="ARBA" id="ARBA00008814"/>
    </source>
</evidence>
<dbReference type="AlphaFoldDB" id="A0A6S6R1Q8"/>
<feature type="chain" id="PRO_5043972049" evidence="6">
    <location>
        <begin position="30"/>
        <end position="341"/>
    </location>
</feature>
<dbReference type="PANTHER" id="PTHR30532">
    <property type="entry name" value="IRON III DICITRATE-BINDING PERIPLASMIC PROTEIN"/>
    <property type="match status" value="1"/>
</dbReference>
<dbReference type="SUPFAM" id="SSF53807">
    <property type="entry name" value="Helical backbone' metal receptor"/>
    <property type="match status" value="1"/>
</dbReference>
<feature type="compositionally biased region" description="Basic and acidic residues" evidence="5">
    <location>
        <begin position="42"/>
        <end position="57"/>
    </location>
</feature>
<proteinExistence type="inferred from homology"/>
<comment type="similarity">
    <text evidence="2">Belongs to the bacterial solute-binding protein 8 family.</text>
</comment>
<keyword evidence="8" id="KW-1185">Reference proteome</keyword>
<keyword evidence="4 6" id="KW-0732">Signal</keyword>
<dbReference type="Proteomes" id="UP000515561">
    <property type="component" value="Chromosome"/>
</dbReference>
<name>A0A6S6R1Q8_9FIRM</name>
<accession>A0A6S6R1Q8</accession>
<dbReference type="RefSeq" id="WP_184090111.1">
    <property type="nucleotide sequence ID" value="NZ_AP023367.1"/>
</dbReference>
<feature type="region of interest" description="Disordered" evidence="5">
    <location>
        <begin position="29"/>
        <end position="77"/>
    </location>
</feature>
<dbReference type="InterPro" id="IPR002491">
    <property type="entry name" value="ABC_transptr_periplasmic_BD"/>
</dbReference>
<feature type="signal peptide" evidence="6">
    <location>
        <begin position="1"/>
        <end position="29"/>
    </location>
</feature>
<dbReference type="PANTHER" id="PTHR30532:SF29">
    <property type="entry name" value="FE(3+) DICITRATE-BINDING PERIPLASMIC PROTEIN"/>
    <property type="match status" value="1"/>
</dbReference>
<evidence type="ECO:0000313" key="7">
    <source>
        <dbReference type="EMBL" id="BCJ93250.1"/>
    </source>
</evidence>
<dbReference type="GO" id="GO:0030288">
    <property type="term" value="C:outer membrane-bounded periplasmic space"/>
    <property type="evidence" value="ECO:0007669"/>
    <property type="project" value="TreeGrafter"/>
</dbReference>
<feature type="compositionally biased region" description="Polar residues" evidence="5">
    <location>
        <begin position="29"/>
        <end position="39"/>
    </location>
</feature>
<comment type="subcellular location">
    <subcellularLocation>
        <location evidence="1">Cell envelope</location>
    </subcellularLocation>
</comment>
<reference evidence="7 8" key="1">
    <citation type="journal article" date="2016" name="Int. J. Syst. Evol. Microbiol.">
        <title>Descriptions of Anaerotaenia torta gen. nov., sp. nov. and Anaerocolumna cellulosilytica gen. nov., sp. nov. isolated from a methanogenic reactor of cattle waste.</title>
        <authorList>
            <person name="Uek A."/>
            <person name="Ohtaki Y."/>
            <person name="Kaku N."/>
            <person name="Ueki K."/>
        </authorList>
    </citation>
    <scope>NUCLEOTIDE SEQUENCE [LARGE SCALE GENOMIC DNA]</scope>
    <source>
        <strain evidence="7 8">SN021</strain>
    </source>
</reference>
<evidence type="ECO:0000256" key="4">
    <source>
        <dbReference type="ARBA" id="ARBA00022729"/>
    </source>
</evidence>
<protein>
    <submittedName>
        <fullName evidence="7">Ferrichrome-binding protein</fullName>
    </submittedName>
</protein>
<dbReference type="Gene3D" id="3.40.50.1980">
    <property type="entry name" value="Nitrogenase molybdenum iron protein domain"/>
    <property type="match status" value="2"/>
</dbReference>
<dbReference type="GO" id="GO:1901678">
    <property type="term" value="P:iron coordination entity transport"/>
    <property type="evidence" value="ECO:0007669"/>
    <property type="project" value="UniProtKB-ARBA"/>
</dbReference>
<evidence type="ECO:0000256" key="5">
    <source>
        <dbReference type="SAM" id="MobiDB-lite"/>
    </source>
</evidence>
<dbReference type="Pfam" id="PF01497">
    <property type="entry name" value="Peripla_BP_2"/>
    <property type="match status" value="1"/>
</dbReference>
<evidence type="ECO:0000256" key="1">
    <source>
        <dbReference type="ARBA" id="ARBA00004196"/>
    </source>
</evidence>
<evidence type="ECO:0000256" key="3">
    <source>
        <dbReference type="ARBA" id="ARBA00022448"/>
    </source>
</evidence>
<dbReference type="KEGG" id="acel:acsn021_08190"/>
<dbReference type="PROSITE" id="PS50983">
    <property type="entry name" value="FE_B12_PBP"/>
    <property type="match status" value="1"/>
</dbReference>
<evidence type="ECO:0000256" key="6">
    <source>
        <dbReference type="SAM" id="SignalP"/>
    </source>
</evidence>